<keyword evidence="4" id="KW-1185">Reference proteome</keyword>
<reference evidence="3" key="1">
    <citation type="journal article" date="2023" name="Mol. Biol. Evol.">
        <title>Third-Generation Sequencing Reveals the Adaptive Role of the Epigenome in Three Deep-Sea Polychaetes.</title>
        <authorList>
            <person name="Perez M."/>
            <person name="Aroh O."/>
            <person name="Sun Y."/>
            <person name="Lan Y."/>
            <person name="Juniper S.K."/>
            <person name="Young C.R."/>
            <person name="Angers B."/>
            <person name="Qian P.Y."/>
        </authorList>
    </citation>
    <scope>NUCLEOTIDE SEQUENCE</scope>
    <source>
        <strain evidence="3">P08H-3</strain>
    </source>
</reference>
<feature type="transmembrane region" description="Helical" evidence="2">
    <location>
        <begin position="6"/>
        <end position="27"/>
    </location>
</feature>
<keyword evidence="2" id="KW-0812">Transmembrane</keyword>
<gene>
    <name evidence="3" type="ORF">LSH36_485g01001</name>
</gene>
<dbReference type="EMBL" id="JAODUP010000485">
    <property type="protein sequence ID" value="KAK2148743.1"/>
    <property type="molecule type" value="Genomic_DNA"/>
</dbReference>
<evidence type="ECO:0000256" key="1">
    <source>
        <dbReference type="SAM" id="MobiDB-lite"/>
    </source>
</evidence>
<evidence type="ECO:0000313" key="3">
    <source>
        <dbReference type="EMBL" id="KAK2148743.1"/>
    </source>
</evidence>
<accession>A0AAD9J939</accession>
<feature type="region of interest" description="Disordered" evidence="1">
    <location>
        <begin position="32"/>
        <end position="65"/>
    </location>
</feature>
<proteinExistence type="predicted"/>
<evidence type="ECO:0000256" key="2">
    <source>
        <dbReference type="SAM" id="Phobius"/>
    </source>
</evidence>
<sequence length="65" mass="7202">MFIITAGAIAGIPLLFSLILAIVCWHFKKQIRSNRSPESSPHKHNGDVNLETSRLTATEANEQEV</sequence>
<keyword evidence="2" id="KW-1133">Transmembrane helix</keyword>
<evidence type="ECO:0000313" key="4">
    <source>
        <dbReference type="Proteomes" id="UP001208570"/>
    </source>
</evidence>
<dbReference type="Proteomes" id="UP001208570">
    <property type="component" value="Unassembled WGS sequence"/>
</dbReference>
<protein>
    <submittedName>
        <fullName evidence="3">Uncharacterized protein</fullName>
    </submittedName>
</protein>
<organism evidence="3 4">
    <name type="scientific">Paralvinella palmiformis</name>
    <dbReference type="NCBI Taxonomy" id="53620"/>
    <lineage>
        <taxon>Eukaryota</taxon>
        <taxon>Metazoa</taxon>
        <taxon>Spiralia</taxon>
        <taxon>Lophotrochozoa</taxon>
        <taxon>Annelida</taxon>
        <taxon>Polychaeta</taxon>
        <taxon>Sedentaria</taxon>
        <taxon>Canalipalpata</taxon>
        <taxon>Terebellida</taxon>
        <taxon>Terebelliformia</taxon>
        <taxon>Alvinellidae</taxon>
        <taxon>Paralvinella</taxon>
    </lineage>
</organism>
<name>A0AAD9J939_9ANNE</name>
<dbReference type="AlphaFoldDB" id="A0AAD9J939"/>
<feature type="compositionally biased region" description="Polar residues" evidence="1">
    <location>
        <begin position="50"/>
        <end position="65"/>
    </location>
</feature>
<comment type="caution">
    <text evidence="3">The sequence shown here is derived from an EMBL/GenBank/DDBJ whole genome shotgun (WGS) entry which is preliminary data.</text>
</comment>
<keyword evidence="2" id="KW-0472">Membrane</keyword>